<dbReference type="Gene3D" id="2.160.20.10">
    <property type="entry name" value="Single-stranded right-handed beta-helix, Pectin lyase-like"/>
    <property type="match status" value="1"/>
</dbReference>
<dbReference type="Proteomes" id="UP001628179">
    <property type="component" value="Unassembled WGS sequence"/>
</dbReference>
<dbReference type="EC" id="4.2.2.2" evidence="10"/>
<accession>A0ABQ0GPI7</accession>
<comment type="caution">
    <text evidence="11">The sequence shown here is derived from an EMBL/GenBank/DDBJ whole genome shotgun (WGS) entry which is preliminary data.</text>
</comment>
<comment type="subcellular location">
    <subcellularLocation>
        <location evidence="3 10">Secreted</location>
    </subcellularLocation>
</comment>
<name>A0ABQ0GPI7_9PEZI</name>
<keyword evidence="8 10" id="KW-0456">Lyase</keyword>
<keyword evidence="7 10" id="KW-0106">Calcium</keyword>
<evidence type="ECO:0000256" key="4">
    <source>
        <dbReference type="ARBA" id="ARBA00006463"/>
    </source>
</evidence>
<dbReference type="GeneID" id="98180603"/>
<dbReference type="InterPro" id="IPR012334">
    <property type="entry name" value="Pectin_lyas_fold"/>
</dbReference>
<dbReference type="PANTHER" id="PTHR33407">
    <property type="entry name" value="PECTATE LYASE F-RELATED"/>
    <property type="match status" value="1"/>
</dbReference>
<protein>
    <recommendedName>
        <fullName evidence="10">Pectate lyase</fullName>
        <ecNumber evidence="10">4.2.2.2</ecNumber>
    </recommendedName>
</protein>
<sequence>MHHYAFLAFLPAVLGCLNPESNACASFMSANAATASPFCATFTQSKVTATTGLPSWASNCQNKPSMISKECSCYFTDEASPTASATAKPTTTEATTLVTSTTARLTRTTAPSGVTTTFPKSSGAVSTSAPITVRAGQPFDGGMNKYDRSPKVCQGQSETGEEDAMFVLEDGAMLSNVIIGPNQAEGVHCKGTCTLVNVWWEDVCEDALTLKQSSGTSHVIGGGAFHADDKVIQFNGFGTVNIKDFYASDYGKLVRSCGNCSNNGGARHVVIDNAVAVDGGVLCGINTNYGDTCTISNSCQDKNKICDRFTGNNDGDEQSKIGSGPDGTFCKVTGFTTSC</sequence>
<dbReference type="Pfam" id="PF03211">
    <property type="entry name" value="Pectate_lyase"/>
    <property type="match status" value="1"/>
</dbReference>
<evidence type="ECO:0000256" key="8">
    <source>
        <dbReference type="ARBA" id="ARBA00023239"/>
    </source>
</evidence>
<evidence type="ECO:0000256" key="2">
    <source>
        <dbReference type="ARBA" id="ARBA00001913"/>
    </source>
</evidence>
<dbReference type="RefSeq" id="XP_070921381.1">
    <property type="nucleotide sequence ID" value="XM_071065280.1"/>
</dbReference>
<evidence type="ECO:0000256" key="5">
    <source>
        <dbReference type="ARBA" id="ARBA00022525"/>
    </source>
</evidence>
<dbReference type="EMBL" id="BAAFSV010000005">
    <property type="protein sequence ID" value="GAB1319651.1"/>
    <property type="molecule type" value="Genomic_DNA"/>
</dbReference>
<evidence type="ECO:0000256" key="9">
    <source>
        <dbReference type="ARBA" id="ARBA00025679"/>
    </source>
</evidence>
<comment type="catalytic activity">
    <reaction evidence="1 10">
        <text>Eliminative cleavage of (1-&gt;4)-alpha-D-galacturonan to give oligosaccharides with 4-deoxy-alpha-D-galact-4-enuronosyl groups at their non-reducing ends.</text>
        <dbReference type="EC" id="4.2.2.2"/>
    </reaction>
</comment>
<keyword evidence="5 10" id="KW-0964">Secreted</keyword>
<evidence type="ECO:0000256" key="1">
    <source>
        <dbReference type="ARBA" id="ARBA00000695"/>
    </source>
</evidence>
<evidence type="ECO:0000313" key="12">
    <source>
        <dbReference type="Proteomes" id="UP001628179"/>
    </source>
</evidence>
<dbReference type="InterPro" id="IPR004898">
    <property type="entry name" value="Pectate_lyase_PlyH/PlyE-like"/>
</dbReference>
<dbReference type="InterPro" id="IPR011050">
    <property type="entry name" value="Pectin_lyase_fold/virulence"/>
</dbReference>
<keyword evidence="12" id="KW-1185">Reference proteome</keyword>
<evidence type="ECO:0000256" key="7">
    <source>
        <dbReference type="ARBA" id="ARBA00022837"/>
    </source>
</evidence>
<dbReference type="SUPFAM" id="SSF51126">
    <property type="entry name" value="Pectin lyase-like"/>
    <property type="match status" value="1"/>
</dbReference>
<feature type="chain" id="PRO_5044970180" description="Pectate lyase" evidence="10">
    <location>
        <begin position="24"/>
        <end position="339"/>
    </location>
</feature>
<keyword evidence="6 10" id="KW-0732">Signal</keyword>
<reference evidence="11 12" key="1">
    <citation type="submission" date="2024-09" db="EMBL/GenBank/DDBJ databases">
        <title>Itraconazole resistance in Madurella fahalii resulting from another homologue of gene encoding cytochrome P450 14-alpha sterol demethylase (CYP51).</title>
        <authorList>
            <person name="Yoshioka I."/>
            <person name="Fahal A.H."/>
            <person name="Kaneko S."/>
            <person name="Yaguchi T."/>
        </authorList>
    </citation>
    <scope>NUCLEOTIDE SEQUENCE [LARGE SCALE GENOMIC DNA]</scope>
    <source>
        <strain evidence="11 12">IFM 68171</strain>
    </source>
</reference>
<dbReference type="PANTHER" id="PTHR33407:SF9">
    <property type="entry name" value="PECTATE LYASE F-RELATED"/>
    <property type="match status" value="1"/>
</dbReference>
<evidence type="ECO:0000256" key="10">
    <source>
        <dbReference type="RuleBase" id="RU367009"/>
    </source>
</evidence>
<evidence type="ECO:0000256" key="6">
    <source>
        <dbReference type="ARBA" id="ARBA00022729"/>
    </source>
</evidence>
<evidence type="ECO:0000256" key="3">
    <source>
        <dbReference type="ARBA" id="ARBA00004613"/>
    </source>
</evidence>
<comment type="cofactor">
    <cofactor evidence="2 10">
        <name>Ca(2+)</name>
        <dbReference type="ChEBI" id="CHEBI:29108"/>
    </cofactor>
</comment>
<feature type="signal peptide" evidence="10">
    <location>
        <begin position="1"/>
        <end position="23"/>
    </location>
</feature>
<comment type="similarity">
    <text evidence="4 10">Belongs to the polysaccharide lyase 3 family.</text>
</comment>
<gene>
    <name evidence="11" type="ORF">MFIFM68171_09861</name>
</gene>
<comment type="function">
    <text evidence="9 10">Pectinolytic enzyme consist of four classes of enzymes: pectin lyase, polygalacturonase, pectin methylesterase and rhamnogalacturonase. Among pectinolytic enzymes, pectin lyase is the most important in depolymerization of pectin, since it cleaves internal glycosidic bonds of highly methylated pectins. Favors pectate, the anion, over pectin, the methyl ester.</text>
</comment>
<evidence type="ECO:0000313" key="11">
    <source>
        <dbReference type="EMBL" id="GAB1319651.1"/>
    </source>
</evidence>
<proteinExistence type="inferred from homology"/>
<organism evidence="11 12">
    <name type="scientific">Madurella fahalii</name>
    <dbReference type="NCBI Taxonomy" id="1157608"/>
    <lineage>
        <taxon>Eukaryota</taxon>
        <taxon>Fungi</taxon>
        <taxon>Dikarya</taxon>
        <taxon>Ascomycota</taxon>
        <taxon>Pezizomycotina</taxon>
        <taxon>Sordariomycetes</taxon>
        <taxon>Sordariomycetidae</taxon>
        <taxon>Sordariales</taxon>
        <taxon>Sordariales incertae sedis</taxon>
        <taxon>Madurella</taxon>
    </lineage>
</organism>